<keyword evidence="1" id="KW-0547">Nucleotide-binding</keyword>
<sequence>APYRALATAPGSGLALVAETVADLGGTVIIRPDADGLGKAIWITLPL</sequence>
<protein>
    <submittedName>
        <fullName evidence="1">ATP-binding protein</fullName>
    </submittedName>
</protein>
<dbReference type="EMBL" id="SMKI01000785">
    <property type="protein sequence ID" value="TDC60714.1"/>
    <property type="molecule type" value="Genomic_DNA"/>
</dbReference>
<name>A0A4R4SEM7_9ACTN</name>
<reference evidence="1 2" key="1">
    <citation type="submission" date="2019-03" db="EMBL/GenBank/DDBJ databases">
        <title>Draft genome sequences of novel Actinobacteria.</title>
        <authorList>
            <person name="Sahin N."/>
            <person name="Ay H."/>
            <person name="Saygin H."/>
        </authorList>
    </citation>
    <scope>NUCLEOTIDE SEQUENCE [LARGE SCALE GENOMIC DNA]</scope>
    <source>
        <strain evidence="1 2">DSM 41900</strain>
    </source>
</reference>
<evidence type="ECO:0000313" key="2">
    <source>
        <dbReference type="Proteomes" id="UP000295345"/>
    </source>
</evidence>
<keyword evidence="2" id="KW-1185">Reference proteome</keyword>
<feature type="non-terminal residue" evidence="1">
    <location>
        <position position="1"/>
    </location>
</feature>
<evidence type="ECO:0000313" key="1">
    <source>
        <dbReference type="EMBL" id="TDC60714.1"/>
    </source>
</evidence>
<keyword evidence="1" id="KW-0067">ATP-binding</keyword>
<proteinExistence type="predicted"/>
<comment type="caution">
    <text evidence="1">The sequence shown here is derived from an EMBL/GenBank/DDBJ whole genome shotgun (WGS) entry which is preliminary data.</text>
</comment>
<dbReference type="Proteomes" id="UP000295345">
    <property type="component" value="Unassembled WGS sequence"/>
</dbReference>
<dbReference type="AlphaFoldDB" id="A0A4R4SEM7"/>
<dbReference type="GO" id="GO:0005524">
    <property type="term" value="F:ATP binding"/>
    <property type="evidence" value="ECO:0007669"/>
    <property type="project" value="UniProtKB-KW"/>
</dbReference>
<gene>
    <name evidence="1" type="ORF">E1283_35905</name>
</gene>
<organism evidence="1 2">
    <name type="scientific">Streptomyces hainanensis</name>
    <dbReference type="NCBI Taxonomy" id="402648"/>
    <lineage>
        <taxon>Bacteria</taxon>
        <taxon>Bacillati</taxon>
        <taxon>Actinomycetota</taxon>
        <taxon>Actinomycetes</taxon>
        <taxon>Kitasatosporales</taxon>
        <taxon>Streptomycetaceae</taxon>
        <taxon>Streptomyces</taxon>
    </lineage>
</organism>
<dbReference type="OrthoDB" id="3852691at2"/>
<accession>A0A4R4SEM7</accession>